<dbReference type="Pfam" id="PF04388">
    <property type="entry name" value="Hamartin"/>
    <property type="match status" value="1"/>
</dbReference>
<feature type="region of interest" description="Disordered" evidence="1">
    <location>
        <begin position="475"/>
        <end position="533"/>
    </location>
</feature>
<evidence type="ECO:0000313" key="2">
    <source>
        <dbReference type="EMBL" id="CZS96221.1"/>
    </source>
</evidence>
<sequence length="1091" mass="123034">MSSGSLKDLTKSITAAVPNLTLPLPSDLKQVIDAYLEKHSTYDDSDNQRLQEELLTIYQSSILDHPPRFAPFLALLRALQSNIRGSGRLLQWWDKLSGPVIIHLGVEKGLAFEARDSLLGILIYDDEEEEEHLKDAKATSAALAEILMSTWLAKSKLALGELNDHARFVEGQTHSILLAFGTRRPSDLLTTINKFVVQKNSRIPSLSLLCDFFRHQPPHLHLLLQTPLFDNLLRCLQIDTSTRAISLAMTSLIMFLPHIPITSSKHLPALFNIYSRMLFWDKERKKVDQPQPHGDDEEALPQEGRWEKLSYLLESEDETVPELLHYFTFLYGLYPINFMSYIRKPQRYLRHANFPGADDLEIEPTEIRQRSEGYRQVHLMHPNFFMLTLETELTDTQRWQKSSAADVVAECMALFVPDEENHQRHISRARGPMRRVDLERNADVPEQPLLDQDATSFQHRHAAWRDTRSTMVVSPEGYRSISNSGLNRKSSQTSQSMPSGSVAESPSLQASERHDSPNLPPQHATTLSDMLSSQLSTRGSLHRVFTNDSEASFSLSHPNHTDAIHMGGLFSTLTGDAVPRSPSLRPTTGTTGTSTRVAYLQREIQLLKNDLNFERYLKQQHLSHIGKIRRQQIREARVEAETQHLMNYNRGLKAKLVESQRVNTQIRKETEKSKLHSRKWEADLTNKLRVLREEQKKWIAERDRLVADLATAQESNTKLMNITVEAESRALSANQTVESVKSNLEEFERLRKYVDEMNTKILKFEAGERSVDIARENETAALNRVYILEMELAARDNELAQAREAFDDAVDDMRKLYRDRGDADSYRSGTDEEKMRFGHVFIDTALAASRHRINDLTLSHNHLLKRYTRLQNAYIQLQEQVEDLPDNEASLHGGNGLYKLSNSNSNSNSNRSPSSSNRWKNRAHARSDPESGTIFEGNVGGFNANASFPMRPKSRIDTSTPYRYGESVGGRSPVSATGGGYPGSHFQTPQPYTPGPVTAPSMAGTGRSSESTGDGVPKVKPQSEVRVFGRGGVQNIGKEVKKKDKAKEKEAAKEAAKNDGAPVTPEQPAKEKKEKIKMAGGMRGIRGFGNI</sequence>
<dbReference type="PANTHER" id="PTHR15154:SF2">
    <property type="entry name" value="HAMARTIN"/>
    <property type="match status" value="1"/>
</dbReference>
<feature type="compositionally biased region" description="Low complexity" evidence="1">
    <location>
        <begin position="490"/>
        <end position="501"/>
    </location>
</feature>
<feature type="compositionally biased region" description="Basic and acidic residues" evidence="1">
    <location>
        <begin position="1068"/>
        <end position="1077"/>
    </location>
</feature>
<evidence type="ECO:0000256" key="1">
    <source>
        <dbReference type="SAM" id="MobiDB-lite"/>
    </source>
</evidence>
<organism evidence="2 3">
    <name type="scientific">Rhynchosporium agropyri</name>
    <dbReference type="NCBI Taxonomy" id="914238"/>
    <lineage>
        <taxon>Eukaryota</taxon>
        <taxon>Fungi</taxon>
        <taxon>Dikarya</taxon>
        <taxon>Ascomycota</taxon>
        <taxon>Pezizomycotina</taxon>
        <taxon>Leotiomycetes</taxon>
        <taxon>Helotiales</taxon>
        <taxon>Ploettnerulaceae</taxon>
        <taxon>Rhynchosporium</taxon>
    </lineage>
</organism>
<keyword evidence="3" id="KW-1185">Reference proteome</keyword>
<dbReference type="GO" id="GO:0051726">
    <property type="term" value="P:regulation of cell cycle"/>
    <property type="evidence" value="ECO:0007669"/>
    <property type="project" value="TreeGrafter"/>
</dbReference>
<feature type="region of interest" description="Disordered" evidence="1">
    <location>
        <begin position="886"/>
        <end position="1091"/>
    </location>
</feature>
<dbReference type="EMBL" id="FJUX01000026">
    <property type="protein sequence ID" value="CZS96221.1"/>
    <property type="molecule type" value="Genomic_DNA"/>
</dbReference>
<feature type="compositionally biased region" description="Basic and acidic residues" evidence="1">
    <location>
        <begin position="1038"/>
        <end position="1057"/>
    </location>
</feature>
<dbReference type="OrthoDB" id="6022054at2759"/>
<reference evidence="3" key="1">
    <citation type="submission" date="2016-03" db="EMBL/GenBank/DDBJ databases">
        <authorList>
            <person name="Guldener U."/>
        </authorList>
    </citation>
    <scope>NUCLEOTIDE SEQUENCE [LARGE SCALE GENOMIC DNA]</scope>
    <source>
        <strain evidence="3">04CH-RAC-A.6.1</strain>
    </source>
</reference>
<dbReference type="GO" id="GO:0032007">
    <property type="term" value="P:negative regulation of TOR signaling"/>
    <property type="evidence" value="ECO:0007669"/>
    <property type="project" value="TreeGrafter"/>
</dbReference>
<dbReference type="PANTHER" id="PTHR15154">
    <property type="entry name" value="HAMARTIN"/>
    <property type="match status" value="1"/>
</dbReference>
<gene>
    <name evidence="2" type="ORF">RAG0_05617</name>
</gene>
<accession>A0A1E1KE00</accession>
<evidence type="ECO:0000313" key="3">
    <source>
        <dbReference type="Proteomes" id="UP000178912"/>
    </source>
</evidence>
<feature type="compositionally biased region" description="Low complexity" evidence="1">
    <location>
        <begin position="901"/>
        <end position="918"/>
    </location>
</feature>
<feature type="compositionally biased region" description="Polar residues" evidence="1">
    <location>
        <begin position="523"/>
        <end position="533"/>
    </location>
</feature>
<name>A0A1E1KE00_9HELO</name>
<proteinExistence type="predicted"/>
<dbReference type="GO" id="GO:0033596">
    <property type="term" value="C:TSC1-TSC2 complex"/>
    <property type="evidence" value="ECO:0007669"/>
    <property type="project" value="TreeGrafter"/>
</dbReference>
<dbReference type="InterPro" id="IPR007483">
    <property type="entry name" value="Hamartin"/>
</dbReference>
<feature type="compositionally biased region" description="Polar residues" evidence="1">
    <location>
        <begin position="480"/>
        <end position="489"/>
    </location>
</feature>
<protein>
    <submittedName>
        <fullName evidence="2">Related to coenzyme A transporter</fullName>
    </submittedName>
</protein>
<feature type="compositionally biased region" description="Gly residues" evidence="1">
    <location>
        <begin position="1081"/>
        <end position="1091"/>
    </location>
</feature>
<dbReference type="AlphaFoldDB" id="A0A1E1KE00"/>
<dbReference type="Proteomes" id="UP000178912">
    <property type="component" value="Unassembled WGS sequence"/>
</dbReference>